<dbReference type="InterPro" id="IPR005545">
    <property type="entry name" value="YCII"/>
</dbReference>
<dbReference type="RefSeq" id="XP_037196599.1">
    <property type="nucleotide sequence ID" value="XM_037332445.1"/>
</dbReference>
<dbReference type="OrthoDB" id="5519740at2759"/>
<proteinExistence type="predicted"/>
<dbReference type="AlphaFoldDB" id="A0A8H6EMF6"/>
<dbReference type="PANTHER" id="PTHR33606:SF3">
    <property type="entry name" value="PROTEIN YCII"/>
    <property type="match status" value="1"/>
</dbReference>
<dbReference type="Pfam" id="PF03795">
    <property type="entry name" value="YCII"/>
    <property type="match status" value="1"/>
</dbReference>
<organism evidence="2 3">
    <name type="scientific">Botrytis fragariae</name>
    <dbReference type="NCBI Taxonomy" id="1964551"/>
    <lineage>
        <taxon>Eukaryota</taxon>
        <taxon>Fungi</taxon>
        <taxon>Dikarya</taxon>
        <taxon>Ascomycota</taxon>
        <taxon>Pezizomycotina</taxon>
        <taxon>Leotiomycetes</taxon>
        <taxon>Helotiales</taxon>
        <taxon>Sclerotiniaceae</taxon>
        <taxon>Botrytis</taxon>
    </lineage>
</organism>
<dbReference type="GeneID" id="59256137"/>
<evidence type="ECO:0000313" key="2">
    <source>
        <dbReference type="EMBL" id="KAF5877653.1"/>
    </source>
</evidence>
<dbReference type="EMBL" id="JABFCT010000003">
    <property type="protein sequence ID" value="KAF5877653.1"/>
    <property type="molecule type" value="Genomic_DNA"/>
</dbReference>
<gene>
    <name evidence="2" type="ORF">Bfra_002020</name>
</gene>
<evidence type="ECO:0000259" key="1">
    <source>
        <dbReference type="Pfam" id="PF03795"/>
    </source>
</evidence>
<dbReference type="Proteomes" id="UP000531561">
    <property type="component" value="Unassembled WGS sequence"/>
</dbReference>
<feature type="domain" description="YCII-related" evidence="1">
    <location>
        <begin position="15"/>
        <end position="99"/>
    </location>
</feature>
<name>A0A8H6EMF6_9HELO</name>
<sequence>MTTPTPTPSPSKHEWLVILPDHKDVLQKLLEARPQHLAGVKPLAEAGAILFGGAFFDDLPPDGETPQVKGTVLLAYAESKEKVLEQLRQDEYTNSGVWDWDKVQIYGFKTALRKGLEGGI</sequence>
<dbReference type="InterPro" id="IPR051807">
    <property type="entry name" value="Sec-metab_biosynth-assoc"/>
</dbReference>
<dbReference type="Gene3D" id="3.30.70.1060">
    <property type="entry name" value="Dimeric alpha+beta barrel"/>
    <property type="match status" value="1"/>
</dbReference>
<accession>A0A8H6EMF6</accession>
<comment type="caution">
    <text evidence="2">The sequence shown here is derived from an EMBL/GenBank/DDBJ whole genome shotgun (WGS) entry which is preliminary data.</text>
</comment>
<evidence type="ECO:0000313" key="3">
    <source>
        <dbReference type="Proteomes" id="UP000531561"/>
    </source>
</evidence>
<protein>
    <submittedName>
        <fullName evidence="2">Putative ycii-related domain protein</fullName>
    </submittedName>
</protein>
<reference evidence="2 3" key="1">
    <citation type="journal article" date="2020" name="Phytopathology">
        <title>A high-quality genome resource of Botrytis fragariae, a new and rapidly spreading fungal pathogen causing strawberry gray mold in the U.S.A.</title>
        <authorList>
            <person name="Wu Y."/>
            <person name="Saski C.A."/>
            <person name="Schnabel G."/>
            <person name="Xiao S."/>
            <person name="Hu M."/>
        </authorList>
    </citation>
    <scope>NUCLEOTIDE SEQUENCE [LARGE SCALE GENOMIC DNA]</scope>
    <source>
        <strain evidence="2 3">BVB16</strain>
    </source>
</reference>
<dbReference type="InterPro" id="IPR011008">
    <property type="entry name" value="Dimeric_a/b-barrel"/>
</dbReference>
<dbReference type="SUPFAM" id="SSF54909">
    <property type="entry name" value="Dimeric alpha+beta barrel"/>
    <property type="match status" value="1"/>
</dbReference>
<dbReference type="PANTHER" id="PTHR33606">
    <property type="entry name" value="PROTEIN YCII"/>
    <property type="match status" value="1"/>
</dbReference>
<keyword evidence="3" id="KW-1185">Reference proteome</keyword>